<reference evidence="3 4" key="1">
    <citation type="submission" date="2021-02" db="EMBL/GenBank/DDBJ databases">
        <title>Actinophytocola xerophila sp. nov., isolated from soil of cotton cropping field.</title>
        <authorList>
            <person name="Huang R."/>
            <person name="Chen X."/>
            <person name="Ge X."/>
            <person name="Liu W."/>
        </authorList>
    </citation>
    <scope>NUCLEOTIDE SEQUENCE [LARGE SCALE GENOMIC DNA]</scope>
    <source>
        <strain evidence="3 4">S1-96</strain>
    </source>
</reference>
<dbReference type="Gene3D" id="2.40.128.110">
    <property type="entry name" value="Lipid/polyisoprenoid-binding, YceI-like"/>
    <property type="match status" value="1"/>
</dbReference>
<name>A0ABT2J7J8_9PSEU</name>
<comment type="caution">
    <text evidence="3">The sequence shown here is derived from an EMBL/GenBank/DDBJ whole genome shotgun (WGS) entry which is preliminary data.</text>
</comment>
<dbReference type="SMART" id="SM00867">
    <property type="entry name" value="YceI"/>
    <property type="match status" value="1"/>
</dbReference>
<gene>
    <name evidence="3" type="ORF">JT362_11235</name>
</gene>
<feature type="domain" description="Lipid/polyisoprenoid-binding YceI-like" evidence="2">
    <location>
        <begin position="12"/>
        <end position="169"/>
    </location>
</feature>
<protein>
    <submittedName>
        <fullName evidence="3">YceI family protein</fullName>
    </submittedName>
</protein>
<dbReference type="EMBL" id="JAFFZE010000010">
    <property type="protein sequence ID" value="MCT2583691.1"/>
    <property type="molecule type" value="Genomic_DNA"/>
</dbReference>
<evidence type="ECO:0000259" key="2">
    <source>
        <dbReference type="SMART" id="SM00867"/>
    </source>
</evidence>
<dbReference type="InterPro" id="IPR007372">
    <property type="entry name" value="Lipid/polyisoprenoid-bd_YceI"/>
</dbReference>
<dbReference type="Pfam" id="PF04264">
    <property type="entry name" value="YceI"/>
    <property type="match status" value="1"/>
</dbReference>
<dbReference type="PANTHER" id="PTHR34406:SF1">
    <property type="entry name" value="PROTEIN YCEI"/>
    <property type="match status" value="1"/>
</dbReference>
<evidence type="ECO:0000256" key="1">
    <source>
        <dbReference type="ARBA" id="ARBA00008812"/>
    </source>
</evidence>
<organism evidence="3 4">
    <name type="scientific">Actinophytocola gossypii</name>
    <dbReference type="NCBI Taxonomy" id="2812003"/>
    <lineage>
        <taxon>Bacteria</taxon>
        <taxon>Bacillati</taxon>
        <taxon>Actinomycetota</taxon>
        <taxon>Actinomycetes</taxon>
        <taxon>Pseudonocardiales</taxon>
        <taxon>Pseudonocardiaceae</taxon>
    </lineage>
</organism>
<evidence type="ECO:0000313" key="3">
    <source>
        <dbReference type="EMBL" id="MCT2583691.1"/>
    </source>
</evidence>
<keyword evidence="4" id="KW-1185">Reference proteome</keyword>
<accession>A0ABT2J7J8</accession>
<dbReference type="Proteomes" id="UP001156441">
    <property type="component" value="Unassembled WGS sequence"/>
</dbReference>
<comment type="similarity">
    <text evidence="1">Belongs to the UPF0312 family.</text>
</comment>
<sequence>MTTAVQLPVAGAYRVDAGASRISFTTRHMFGLDTVRGTFAPHEGHIDVADPVDGSAVRATVAAGSVDTGNATRDRMVRSGTYLDAERHPYFTFVSTEAEQVDGRWVLHGTLTVRDVSRPIDLHLEEVRSDESRLRVVATAVVDRYEFGITAMRGMTGRRLSLRLEVVAEKNLG</sequence>
<dbReference type="PANTHER" id="PTHR34406">
    <property type="entry name" value="PROTEIN YCEI"/>
    <property type="match status" value="1"/>
</dbReference>
<dbReference type="SUPFAM" id="SSF101874">
    <property type="entry name" value="YceI-like"/>
    <property type="match status" value="1"/>
</dbReference>
<evidence type="ECO:0000313" key="4">
    <source>
        <dbReference type="Proteomes" id="UP001156441"/>
    </source>
</evidence>
<dbReference type="RefSeq" id="WP_260191078.1">
    <property type="nucleotide sequence ID" value="NZ_JAFFZE010000010.1"/>
</dbReference>
<dbReference type="InterPro" id="IPR036761">
    <property type="entry name" value="TTHA0802/YceI-like_sf"/>
</dbReference>
<proteinExistence type="inferred from homology"/>